<dbReference type="PROSITE" id="PS51257">
    <property type="entry name" value="PROKAR_LIPOPROTEIN"/>
    <property type="match status" value="1"/>
</dbReference>
<dbReference type="EMBL" id="CP042345">
    <property type="protein sequence ID" value="QEA16011.1"/>
    <property type="molecule type" value="Genomic_DNA"/>
</dbReference>
<gene>
    <name evidence="2" type="ORF">FRF71_07610</name>
</gene>
<feature type="transmembrane region" description="Helical" evidence="1">
    <location>
        <begin position="21"/>
        <end position="41"/>
    </location>
</feature>
<dbReference type="KEGG" id="ngf:FRF71_07610"/>
<accession>A0A5B8S3J7</accession>
<dbReference type="RefSeq" id="WP_147090043.1">
    <property type="nucleotide sequence ID" value="NZ_BAABJD010000001.1"/>
</dbReference>
<evidence type="ECO:0000313" key="2">
    <source>
        <dbReference type="EMBL" id="QEA16011.1"/>
    </source>
</evidence>
<dbReference type="OrthoDB" id="7595554at2"/>
<dbReference type="AlphaFoldDB" id="A0A5B8S3J7"/>
<keyword evidence="1" id="KW-0472">Membrane</keyword>
<reference evidence="2 3" key="1">
    <citation type="journal article" date="2013" name="J. Microbiol. Biotechnol.">
        <title>Novosphingobium ginsenosidimutans sp. nov., with the ability to convert ginsenoside.</title>
        <authorList>
            <person name="Kim J.K."/>
            <person name="He D."/>
            <person name="Liu Q.M."/>
            <person name="Park H.Y."/>
            <person name="Jung M.S."/>
            <person name="Yoon M.H."/>
            <person name="Kim S.C."/>
            <person name="Im W.T."/>
        </authorList>
    </citation>
    <scope>NUCLEOTIDE SEQUENCE [LARGE SCALE GENOMIC DNA]</scope>
    <source>
        <strain evidence="2 3">FW-6</strain>
    </source>
</reference>
<keyword evidence="3" id="KW-1185">Reference proteome</keyword>
<feature type="transmembrane region" description="Helical" evidence="1">
    <location>
        <begin position="53"/>
        <end position="70"/>
    </location>
</feature>
<proteinExistence type="predicted"/>
<sequence>MARLTQAIDRLDVLAERYRRPISFLSALLFALSCATWAGFIRWPDFELLSERQAVLISTGWNAIWWGLLNPRIMRRRAERAAATEASTPA</sequence>
<keyword evidence="1" id="KW-0812">Transmembrane</keyword>
<evidence type="ECO:0000313" key="3">
    <source>
        <dbReference type="Proteomes" id="UP000321172"/>
    </source>
</evidence>
<evidence type="ECO:0000256" key="1">
    <source>
        <dbReference type="SAM" id="Phobius"/>
    </source>
</evidence>
<keyword evidence="1" id="KW-1133">Transmembrane helix</keyword>
<name>A0A5B8S3J7_9SPHN</name>
<protein>
    <submittedName>
        <fullName evidence="2">Uncharacterized protein</fullName>
    </submittedName>
</protein>
<organism evidence="2 3">
    <name type="scientific">Novosphingobium ginsenosidimutans</name>
    <dbReference type="NCBI Taxonomy" id="1176536"/>
    <lineage>
        <taxon>Bacteria</taxon>
        <taxon>Pseudomonadati</taxon>
        <taxon>Pseudomonadota</taxon>
        <taxon>Alphaproteobacteria</taxon>
        <taxon>Sphingomonadales</taxon>
        <taxon>Sphingomonadaceae</taxon>
        <taxon>Novosphingobium</taxon>
    </lineage>
</organism>
<dbReference type="Proteomes" id="UP000321172">
    <property type="component" value="Chromosome"/>
</dbReference>